<dbReference type="RefSeq" id="XP_012766801.1">
    <property type="nucleotide sequence ID" value="XM_012911347.1"/>
</dbReference>
<keyword evidence="7" id="KW-0067">ATP-binding</keyword>
<evidence type="ECO:0000256" key="7">
    <source>
        <dbReference type="ARBA" id="ARBA00022840"/>
    </source>
</evidence>
<dbReference type="GO" id="GO:0071013">
    <property type="term" value="C:catalytic step 2 spliceosome"/>
    <property type="evidence" value="ECO:0007669"/>
    <property type="project" value="TreeGrafter"/>
</dbReference>
<feature type="domain" description="Helicase C-terminal" evidence="13">
    <location>
        <begin position="513"/>
        <end position="686"/>
    </location>
</feature>
<dbReference type="PROSITE" id="PS00690">
    <property type="entry name" value="DEAH_ATP_HELICASE"/>
    <property type="match status" value="1"/>
</dbReference>
<dbReference type="OrthoDB" id="10253254at2759"/>
<keyword evidence="3" id="KW-0507">mRNA processing</keyword>
<dbReference type="GO" id="GO:0003723">
    <property type="term" value="F:RNA binding"/>
    <property type="evidence" value="ECO:0007669"/>
    <property type="project" value="TreeGrafter"/>
</dbReference>
<dbReference type="SMART" id="SM00487">
    <property type="entry name" value="DEXDc"/>
    <property type="match status" value="1"/>
</dbReference>
<evidence type="ECO:0000256" key="11">
    <source>
        <dbReference type="SAM" id="MobiDB-lite"/>
    </source>
</evidence>
<dbReference type="SUPFAM" id="SSF52540">
    <property type="entry name" value="P-loop containing nucleoside triphosphate hydrolases"/>
    <property type="match status" value="1"/>
</dbReference>
<dbReference type="SMART" id="SM00490">
    <property type="entry name" value="HELICc"/>
    <property type="match status" value="1"/>
</dbReference>
<sequence>MSGGAGRDDRDEPVGAPGTSPVPNGGSNGSSEPLDGASGNSGLRDDELEVLRRAEIAFEATKGRNIDMRHDKDYMERMRIEARRQYLVNREVDRLELAERALGEKEILYKGVKDDTARKTLEFEKSTVEFAKTTIASRAADISGYVMPDSYDEDTSQRLEVLKRKQTYKQMDAVVDDGQSWETQQMKLGGISRGSASRGHTSASMPGTGQMQPPTGIPGLIGLDGTIDFVTSECHSGELPTEFDAKAVGVNAVAAVFEDAQESSEEESPSDSDGETSDSTAATKKRKTFADRVLAKQRRRQRQEHRKLMEERCRLPIYSYRHELLSAIRNHPILVVVGDTGSGKTTQIPQYLYEVGYGKAGKIGCTQPRRVAAMAVASRVSQEVGCKLGQEVGYTIRFEDCTSSNTVIKYMTDGMLLREMMTEPDLASYSVVMIDEAHERTVHTDVIFGLVKDLCRYRNDFRLIVASATLEAEKFALYFDHAPIFRIPGRRYPVQIYYTKAPEANFLDASVITVLQIHVTQPLGDILVFLPGQQEIEEVQEELQNRLRNRGKDMRELIVLPVYATLPSDMQAKIFEPTPPNARKAILATNIAETSITLNEIVYVIDCGFCKLNSFSPKTGMESLVTVPCSKASANQRSGRAGRVRPGHCFRLYTKFSYEKEMDDVNDPEIQRTNLAHVVLSLKALGIDDLINFDFMDPPAPETLIKALELIYALGALNDKGELTRMGRRMAELPMDPTYSKMLLSAEKYKCTHELITICAMLGVGNNIFYRPKDKQLHADNARKNFFRTGGDHLVLLNVYNQWEEAEFSVAWCYENYVQHKSLRRARDIREQLVELMKRVEVEVISNVTDTDAILMSVTSGLFTQAAVRGGPKGSGAYRTLKHPQNVDIHPQSALFDQEPKCVVYTDLVMTTRQYMRQVSQIRPEWLTQLAPHYYTNDNPALQGSKKMPKRKE</sequence>
<feature type="compositionally biased region" description="Polar residues" evidence="11">
    <location>
        <begin position="194"/>
        <end position="213"/>
    </location>
</feature>
<dbReference type="EC" id="3.6.4.13" evidence="2"/>
<dbReference type="InterPro" id="IPR007502">
    <property type="entry name" value="Helicase-assoc_dom"/>
</dbReference>
<evidence type="ECO:0000313" key="14">
    <source>
        <dbReference type="EMBL" id="CDR94615.1"/>
    </source>
</evidence>
<keyword evidence="15" id="KW-1185">Reference proteome</keyword>
<dbReference type="GeneID" id="24563156"/>
<dbReference type="Pfam" id="PF00271">
    <property type="entry name" value="Helicase_C"/>
    <property type="match status" value="1"/>
</dbReference>
<dbReference type="GO" id="GO:0005524">
    <property type="term" value="F:ATP binding"/>
    <property type="evidence" value="ECO:0007669"/>
    <property type="project" value="UniProtKB-KW"/>
</dbReference>
<dbReference type="GO" id="GO:0008380">
    <property type="term" value="P:RNA splicing"/>
    <property type="evidence" value="ECO:0007669"/>
    <property type="project" value="UniProtKB-KW"/>
</dbReference>
<dbReference type="Pfam" id="PF07717">
    <property type="entry name" value="OB_NTP_bind"/>
    <property type="match status" value="1"/>
</dbReference>
<evidence type="ECO:0000256" key="10">
    <source>
        <dbReference type="ARBA" id="ARBA00047984"/>
    </source>
</evidence>
<feature type="compositionally biased region" description="Low complexity" evidence="11">
    <location>
        <begin position="17"/>
        <end position="33"/>
    </location>
</feature>
<dbReference type="VEuPathDB" id="PiroplasmaDB:BBBOND_0109130"/>
<dbReference type="GO" id="GO:0003724">
    <property type="term" value="F:RNA helicase activity"/>
    <property type="evidence" value="ECO:0007669"/>
    <property type="project" value="UniProtKB-EC"/>
</dbReference>
<dbReference type="PANTHER" id="PTHR18934:SF83">
    <property type="entry name" value="PRE-MRNA-SPLICING FACTOR ATP-DEPENDENT RNA HELICASE DHX16"/>
    <property type="match status" value="1"/>
</dbReference>
<dbReference type="Pfam" id="PF21010">
    <property type="entry name" value="HA2_C"/>
    <property type="match status" value="1"/>
</dbReference>
<dbReference type="InterPro" id="IPR011545">
    <property type="entry name" value="DEAD/DEAH_box_helicase_dom"/>
</dbReference>
<dbReference type="FunFam" id="3.40.50.300:FF:000726">
    <property type="entry name" value="Pre-mRNA-splicing factor ATP-dependent RNA helicase"/>
    <property type="match status" value="1"/>
</dbReference>
<dbReference type="Pfam" id="PF00270">
    <property type="entry name" value="DEAD"/>
    <property type="match status" value="1"/>
</dbReference>
<dbReference type="KEGG" id="bbig:BBBOND_0109130"/>
<evidence type="ECO:0000259" key="13">
    <source>
        <dbReference type="PROSITE" id="PS51194"/>
    </source>
</evidence>
<evidence type="ECO:0000256" key="1">
    <source>
        <dbReference type="ARBA" id="ARBA00004123"/>
    </source>
</evidence>
<dbReference type="FunFam" id="3.40.50.300:FF:000007">
    <property type="entry name" value="Pre-mRNA-splicing factor ATP-dependent RNA helicase"/>
    <property type="match status" value="1"/>
</dbReference>
<feature type="compositionally biased region" description="Basic and acidic residues" evidence="11">
    <location>
        <begin position="1"/>
        <end position="13"/>
    </location>
</feature>
<dbReference type="PANTHER" id="PTHR18934">
    <property type="entry name" value="ATP-DEPENDENT RNA HELICASE"/>
    <property type="match status" value="1"/>
</dbReference>
<protein>
    <recommendedName>
        <fullName evidence="2">RNA helicase</fullName>
        <ecNumber evidence="2">3.6.4.13</ecNumber>
    </recommendedName>
</protein>
<proteinExistence type="predicted"/>
<dbReference type="PROSITE" id="PS51194">
    <property type="entry name" value="HELICASE_CTER"/>
    <property type="match status" value="1"/>
</dbReference>
<comment type="catalytic activity">
    <reaction evidence="10">
        <text>ATP + H2O = ADP + phosphate + H(+)</text>
        <dbReference type="Rhea" id="RHEA:13065"/>
        <dbReference type="ChEBI" id="CHEBI:15377"/>
        <dbReference type="ChEBI" id="CHEBI:15378"/>
        <dbReference type="ChEBI" id="CHEBI:30616"/>
        <dbReference type="ChEBI" id="CHEBI:43474"/>
        <dbReference type="ChEBI" id="CHEBI:456216"/>
        <dbReference type="EC" id="3.6.4.13"/>
    </reaction>
</comment>
<feature type="region of interest" description="Disordered" evidence="11">
    <location>
        <begin position="1"/>
        <end position="46"/>
    </location>
</feature>
<dbReference type="GO" id="GO:0016787">
    <property type="term" value="F:hydrolase activity"/>
    <property type="evidence" value="ECO:0007669"/>
    <property type="project" value="UniProtKB-KW"/>
</dbReference>
<dbReference type="GO" id="GO:0006397">
    <property type="term" value="P:mRNA processing"/>
    <property type="evidence" value="ECO:0007669"/>
    <property type="project" value="UniProtKB-KW"/>
</dbReference>
<organism evidence="14 15">
    <name type="scientific">Babesia bigemina</name>
    <dbReference type="NCBI Taxonomy" id="5866"/>
    <lineage>
        <taxon>Eukaryota</taxon>
        <taxon>Sar</taxon>
        <taxon>Alveolata</taxon>
        <taxon>Apicomplexa</taxon>
        <taxon>Aconoidasida</taxon>
        <taxon>Piroplasmida</taxon>
        <taxon>Babesiidae</taxon>
        <taxon>Babesia</taxon>
    </lineage>
</organism>
<evidence type="ECO:0000256" key="5">
    <source>
        <dbReference type="ARBA" id="ARBA00022801"/>
    </source>
</evidence>
<evidence type="ECO:0000313" key="15">
    <source>
        <dbReference type="Proteomes" id="UP000033188"/>
    </source>
</evidence>
<evidence type="ECO:0000256" key="3">
    <source>
        <dbReference type="ARBA" id="ARBA00022664"/>
    </source>
</evidence>
<feature type="domain" description="Helicase ATP-binding" evidence="12">
    <location>
        <begin position="325"/>
        <end position="488"/>
    </location>
</feature>
<dbReference type="Gene3D" id="1.20.120.1080">
    <property type="match status" value="1"/>
</dbReference>
<dbReference type="STRING" id="5866.A0A061DA40"/>
<dbReference type="Gene3D" id="3.40.50.300">
    <property type="entry name" value="P-loop containing nucleotide triphosphate hydrolases"/>
    <property type="match status" value="2"/>
</dbReference>
<feature type="region of interest" description="Disordered" evidence="11">
    <location>
        <begin position="189"/>
        <end position="219"/>
    </location>
</feature>
<keyword evidence="9" id="KW-0539">Nucleus</keyword>
<evidence type="ECO:0000259" key="12">
    <source>
        <dbReference type="PROSITE" id="PS51192"/>
    </source>
</evidence>
<dbReference type="CDD" id="cd18791">
    <property type="entry name" value="SF2_C_RHA"/>
    <property type="match status" value="1"/>
</dbReference>
<evidence type="ECO:0000256" key="6">
    <source>
        <dbReference type="ARBA" id="ARBA00022806"/>
    </source>
</evidence>
<dbReference type="GO" id="GO:0071006">
    <property type="term" value="C:U2-type catalytic step 1 spliceosome"/>
    <property type="evidence" value="ECO:0007669"/>
    <property type="project" value="UniProtKB-ARBA"/>
</dbReference>
<dbReference type="OMA" id="PLDPMMS"/>
<dbReference type="InterPro" id="IPR002464">
    <property type="entry name" value="DNA/RNA_helicase_DEAH_CS"/>
</dbReference>
<reference evidence="15" key="1">
    <citation type="journal article" date="2014" name="Nucleic Acids Res.">
        <title>The evolutionary dynamics of variant antigen genes in Babesia reveal a history of genomic innovation underlying host-parasite interaction.</title>
        <authorList>
            <person name="Jackson A.P."/>
            <person name="Otto T.D."/>
            <person name="Darby A."/>
            <person name="Ramaprasad A."/>
            <person name="Xia D."/>
            <person name="Echaide I.E."/>
            <person name="Farber M."/>
            <person name="Gahlot S."/>
            <person name="Gamble J."/>
            <person name="Gupta D."/>
            <person name="Gupta Y."/>
            <person name="Jackson L."/>
            <person name="Malandrin L."/>
            <person name="Malas T.B."/>
            <person name="Moussa E."/>
            <person name="Nair M."/>
            <person name="Reid A.J."/>
            <person name="Sanders M."/>
            <person name="Sharma J."/>
            <person name="Tracey A."/>
            <person name="Quail M.A."/>
            <person name="Weir W."/>
            <person name="Wastling J.M."/>
            <person name="Hall N."/>
            <person name="Willadsen P."/>
            <person name="Lingelbach K."/>
            <person name="Shiels B."/>
            <person name="Tait A."/>
            <person name="Berriman M."/>
            <person name="Allred D.R."/>
            <person name="Pain A."/>
        </authorList>
    </citation>
    <scope>NUCLEOTIDE SEQUENCE [LARGE SCALE GENOMIC DNA]</scope>
    <source>
        <strain evidence="15">Bond</strain>
    </source>
</reference>
<keyword evidence="8" id="KW-0508">mRNA splicing</keyword>
<dbReference type="FunFam" id="1.20.120.1080:FF:000001">
    <property type="entry name" value="Pre-mRNA-splicing factor ATP-dependent RNA helicase"/>
    <property type="match status" value="1"/>
</dbReference>
<dbReference type="Pfam" id="PF04408">
    <property type="entry name" value="WHD_HA2"/>
    <property type="match status" value="1"/>
</dbReference>
<keyword evidence="5" id="KW-0378">Hydrolase</keyword>
<dbReference type="EMBL" id="LK391707">
    <property type="protein sequence ID" value="CDR94615.1"/>
    <property type="molecule type" value="Genomic_DNA"/>
</dbReference>
<name>A0A061DA40_BABBI</name>
<accession>A0A061DA40</accession>
<feature type="compositionally biased region" description="Basic residues" evidence="11">
    <location>
        <begin position="295"/>
        <end position="305"/>
    </location>
</feature>
<dbReference type="InterPro" id="IPR027417">
    <property type="entry name" value="P-loop_NTPase"/>
</dbReference>
<keyword evidence="6 14" id="KW-0347">Helicase</keyword>
<gene>
    <name evidence="14" type="ORF">BBBOND_0109130</name>
</gene>
<feature type="compositionally biased region" description="Acidic residues" evidence="11">
    <location>
        <begin position="259"/>
        <end position="276"/>
    </location>
</feature>
<evidence type="ECO:0000256" key="2">
    <source>
        <dbReference type="ARBA" id="ARBA00012552"/>
    </source>
</evidence>
<evidence type="ECO:0000256" key="4">
    <source>
        <dbReference type="ARBA" id="ARBA00022741"/>
    </source>
</evidence>
<comment type="subcellular location">
    <subcellularLocation>
        <location evidence="1">Nucleus</location>
    </subcellularLocation>
</comment>
<feature type="region of interest" description="Disordered" evidence="11">
    <location>
        <begin position="259"/>
        <end position="307"/>
    </location>
</feature>
<evidence type="ECO:0000256" key="8">
    <source>
        <dbReference type="ARBA" id="ARBA00023187"/>
    </source>
</evidence>
<dbReference type="Proteomes" id="UP000033188">
    <property type="component" value="Chromosome 1"/>
</dbReference>
<dbReference type="SMART" id="SM00847">
    <property type="entry name" value="HA2"/>
    <property type="match status" value="1"/>
</dbReference>
<dbReference type="InterPro" id="IPR001650">
    <property type="entry name" value="Helicase_C-like"/>
</dbReference>
<keyword evidence="4" id="KW-0547">Nucleotide-binding</keyword>
<evidence type="ECO:0000256" key="9">
    <source>
        <dbReference type="ARBA" id="ARBA00023242"/>
    </source>
</evidence>
<dbReference type="InterPro" id="IPR048333">
    <property type="entry name" value="HA2_WH"/>
</dbReference>
<dbReference type="PROSITE" id="PS51192">
    <property type="entry name" value="HELICASE_ATP_BIND_1"/>
    <property type="match status" value="1"/>
</dbReference>
<dbReference type="InterPro" id="IPR011709">
    <property type="entry name" value="DEAD-box_helicase_OB_fold"/>
</dbReference>
<dbReference type="InterPro" id="IPR014001">
    <property type="entry name" value="Helicase_ATP-bd"/>
</dbReference>
<dbReference type="AlphaFoldDB" id="A0A061DA40"/>